<dbReference type="EMBL" id="BIFR01000001">
    <property type="protein sequence ID" value="GCE12684.1"/>
    <property type="molecule type" value="Genomic_DNA"/>
</dbReference>
<comment type="caution">
    <text evidence="3">The sequence shown here is derived from an EMBL/GenBank/DDBJ whole genome shotgun (WGS) entry which is preliminary data.</text>
</comment>
<dbReference type="PRINTS" id="PR00111">
    <property type="entry name" value="ABHYDROLASE"/>
</dbReference>
<dbReference type="Proteomes" id="UP000287352">
    <property type="component" value="Unassembled WGS sequence"/>
</dbReference>
<dbReference type="Pfam" id="PF00561">
    <property type="entry name" value="Abhydrolase_1"/>
    <property type="match status" value="1"/>
</dbReference>
<keyword evidence="4" id="KW-1185">Reference proteome</keyword>
<dbReference type="OrthoDB" id="9779853at2"/>
<dbReference type="RefSeq" id="WP_126580281.1">
    <property type="nucleotide sequence ID" value="NZ_BIFR01000001.1"/>
</dbReference>
<name>A0A402A0P6_9CHLR</name>
<reference evidence="4" key="1">
    <citation type="submission" date="2018-12" db="EMBL/GenBank/DDBJ databases">
        <title>Tengunoibacter tsumagoiensis gen. nov., sp. nov., Dictyobacter kobayashii sp. nov., D. alpinus sp. nov., and D. joshuensis sp. nov. and description of Dictyobacteraceae fam. nov. within the order Ktedonobacterales isolated from Tengu-no-mugimeshi.</title>
        <authorList>
            <person name="Wang C.M."/>
            <person name="Zheng Y."/>
            <person name="Sakai Y."/>
            <person name="Toyoda A."/>
            <person name="Minakuchi Y."/>
            <person name="Abe K."/>
            <person name="Yokota A."/>
            <person name="Yabe S."/>
        </authorList>
    </citation>
    <scope>NUCLEOTIDE SEQUENCE [LARGE SCALE GENOMIC DNA]</scope>
    <source>
        <strain evidence="4">Uno3</strain>
    </source>
</reference>
<dbReference type="SUPFAM" id="SSF53474">
    <property type="entry name" value="alpha/beta-Hydrolases"/>
    <property type="match status" value="1"/>
</dbReference>
<dbReference type="InterPro" id="IPR029058">
    <property type="entry name" value="AB_hydrolase_fold"/>
</dbReference>
<organism evidence="3 4">
    <name type="scientific">Tengunoibacter tsumagoiensis</name>
    <dbReference type="NCBI Taxonomy" id="2014871"/>
    <lineage>
        <taxon>Bacteria</taxon>
        <taxon>Bacillati</taxon>
        <taxon>Chloroflexota</taxon>
        <taxon>Ktedonobacteria</taxon>
        <taxon>Ktedonobacterales</taxon>
        <taxon>Dictyobacteraceae</taxon>
        <taxon>Tengunoibacter</taxon>
    </lineage>
</organism>
<dbReference type="InterPro" id="IPR000073">
    <property type="entry name" value="AB_hydrolase_1"/>
</dbReference>
<gene>
    <name evidence="3" type="ORF">KTT_25430</name>
</gene>
<keyword evidence="1 3" id="KW-0378">Hydrolase</keyword>
<proteinExistence type="predicted"/>
<dbReference type="InterPro" id="IPR000639">
    <property type="entry name" value="Epox_hydrolase-like"/>
</dbReference>
<evidence type="ECO:0000313" key="4">
    <source>
        <dbReference type="Proteomes" id="UP000287352"/>
    </source>
</evidence>
<protein>
    <submittedName>
        <fullName evidence="3">Epoxide hydrolase</fullName>
    </submittedName>
</protein>
<dbReference type="PRINTS" id="PR00412">
    <property type="entry name" value="EPOXHYDRLASE"/>
</dbReference>
<sequence>MSQLPSTIAADEIESYVTHGYATNGEVKIHYASLGSGPLIIMVHGFPDFWYTWRHQMVALAPQYQTVALDLRGYNLSDKPQGQEQYAMPHLIGDIRAVIKALGKEQAIVVGHDWGGAISWQFALYYPTMLQKLIILNLPHPYGMAAELAHNPEQQANSQYARDFQREGAHLHVTSEALAAWVQDPEAHAKYLEAMQRSDREAQLHYYKANYPRPPYQEITTQLPKITVPVLQIHGLQDTFLLPGALNNTWNWMEQDYTLVTIPRAGHFVQHDAADLVTRTIKSWLAR</sequence>
<feature type="domain" description="AB hydrolase-1" evidence="2">
    <location>
        <begin position="38"/>
        <end position="273"/>
    </location>
</feature>
<dbReference type="Gene3D" id="3.40.50.1820">
    <property type="entry name" value="alpha/beta hydrolase"/>
    <property type="match status" value="1"/>
</dbReference>
<evidence type="ECO:0000256" key="1">
    <source>
        <dbReference type="ARBA" id="ARBA00022801"/>
    </source>
</evidence>
<evidence type="ECO:0000259" key="2">
    <source>
        <dbReference type="Pfam" id="PF00561"/>
    </source>
</evidence>
<dbReference type="PANTHER" id="PTHR43329">
    <property type="entry name" value="EPOXIDE HYDROLASE"/>
    <property type="match status" value="1"/>
</dbReference>
<dbReference type="AlphaFoldDB" id="A0A402A0P6"/>
<accession>A0A402A0P6</accession>
<evidence type="ECO:0000313" key="3">
    <source>
        <dbReference type="EMBL" id="GCE12684.1"/>
    </source>
</evidence>
<dbReference type="GO" id="GO:0016787">
    <property type="term" value="F:hydrolase activity"/>
    <property type="evidence" value="ECO:0007669"/>
    <property type="project" value="UniProtKB-KW"/>
</dbReference>